<evidence type="ECO:0000259" key="2">
    <source>
        <dbReference type="Pfam" id="PF19809"/>
    </source>
</evidence>
<dbReference type="Pfam" id="PF19809">
    <property type="entry name" value="DUF6292"/>
    <property type="match status" value="1"/>
</dbReference>
<protein>
    <submittedName>
        <fullName evidence="3">DUF6292 family protein</fullName>
    </submittedName>
</protein>
<dbReference type="InterPro" id="IPR046259">
    <property type="entry name" value="DUF6292"/>
</dbReference>
<sequence>MTAQPLTTDSEYRLLCAMSAYLDAVSAAAGVGSESCTIDLDPPMSAYLALDGQLSVHPGRDTALAWDERHGWSFTIETHSGEDLLVVAYLGGELVPPPSRVREFVRAVRARTRRTPSPAPPDLSRSRAELVGLLLGYRAPHTLLGLRPPSAHDGQRRVPGQQVPSGTANVREGI</sequence>
<organism evidence="3 4">
    <name type="scientific">Amycolatopsis halotolerans</name>
    <dbReference type="NCBI Taxonomy" id="330083"/>
    <lineage>
        <taxon>Bacteria</taxon>
        <taxon>Bacillati</taxon>
        <taxon>Actinomycetota</taxon>
        <taxon>Actinomycetes</taxon>
        <taxon>Pseudonocardiales</taxon>
        <taxon>Pseudonocardiaceae</taxon>
        <taxon>Amycolatopsis</taxon>
    </lineage>
</organism>
<dbReference type="EMBL" id="JBHRWI010000015">
    <property type="protein sequence ID" value="MFC3510599.1"/>
    <property type="molecule type" value="Genomic_DNA"/>
</dbReference>
<dbReference type="RefSeq" id="WP_377868662.1">
    <property type="nucleotide sequence ID" value="NZ_JBHMAY010000007.1"/>
</dbReference>
<dbReference type="Proteomes" id="UP001595764">
    <property type="component" value="Unassembled WGS sequence"/>
</dbReference>
<accession>A0ABV7QEJ8</accession>
<feature type="domain" description="DUF6292" evidence="2">
    <location>
        <begin position="21"/>
        <end position="106"/>
    </location>
</feature>
<reference evidence="4" key="1">
    <citation type="journal article" date="2019" name="Int. J. Syst. Evol. Microbiol.">
        <title>The Global Catalogue of Microorganisms (GCM) 10K type strain sequencing project: providing services to taxonomists for standard genome sequencing and annotation.</title>
        <authorList>
            <consortium name="The Broad Institute Genomics Platform"/>
            <consortium name="The Broad Institute Genome Sequencing Center for Infectious Disease"/>
            <person name="Wu L."/>
            <person name="Ma J."/>
        </authorList>
    </citation>
    <scope>NUCLEOTIDE SEQUENCE [LARGE SCALE GENOMIC DNA]</scope>
    <source>
        <strain evidence="4">CGMCC 4.7682</strain>
    </source>
</reference>
<evidence type="ECO:0000313" key="3">
    <source>
        <dbReference type="EMBL" id="MFC3510599.1"/>
    </source>
</evidence>
<evidence type="ECO:0000313" key="4">
    <source>
        <dbReference type="Proteomes" id="UP001595764"/>
    </source>
</evidence>
<evidence type="ECO:0000256" key="1">
    <source>
        <dbReference type="SAM" id="MobiDB-lite"/>
    </source>
</evidence>
<gene>
    <name evidence="3" type="ORF">ACFORO_10535</name>
</gene>
<feature type="region of interest" description="Disordered" evidence="1">
    <location>
        <begin position="148"/>
        <end position="174"/>
    </location>
</feature>
<proteinExistence type="predicted"/>
<keyword evidence="4" id="KW-1185">Reference proteome</keyword>
<name>A0ABV7QEJ8_9PSEU</name>
<comment type="caution">
    <text evidence="3">The sequence shown here is derived from an EMBL/GenBank/DDBJ whole genome shotgun (WGS) entry which is preliminary data.</text>
</comment>